<dbReference type="InterPro" id="IPR041796">
    <property type="entry name" value="Mre11_N"/>
</dbReference>
<keyword evidence="3" id="KW-0269">Exonuclease</keyword>
<sequence>MKFAHISDTHLGQYRSKIDRENDTYDAFSQAIAKSIEEKVDFVILSGDIFDKSKPPNKAIVLLMQQLKLLKQNDIETYFILGDHDQPKQSREKPIHSIFKENLADVAHHIGDGVPITFKDSNVLLVGFDHQERGVDVEELKKKFQEIDSVAKERKGHSILVLHQGITEAHEFADDFNANELPKNFTYYALGDIHAKFEKKYDFLGGPLTYPGPIELSSKDPISEVARGFYIVDISGDEAVPNWIELKLRPRFVIETTPTKLHEKINELISKIEPNQKPLLRLIISEFNGWDEIRAETELLNEHFLDWTYKTENNKQQFPITIADFEDIHEKFRELATKNVGNELAELAFDKIYPATDEKEGISEIIIENYKKFKEAEHE</sequence>
<dbReference type="AlphaFoldDB" id="A0A075HHW0"/>
<proteinExistence type="predicted"/>
<dbReference type="SUPFAM" id="SSF56300">
    <property type="entry name" value="Metallo-dependent phosphatases"/>
    <property type="match status" value="1"/>
</dbReference>
<accession>A0A075HHW0</accession>
<dbReference type="InterPro" id="IPR050535">
    <property type="entry name" value="DNA_Repair-Maintenance_Comp"/>
</dbReference>
<protein>
    <submittedName>
        <fullName evidence="5">Metallophosphoesterase</fullName>
    </submittedName>
</protein>
<name>A0A075HHW0_9ARCH</name>
<dbReference type="Gene3D" id="3.60.21.10">
    <property type="match status" value="1"/>
</dbReference>
<dbReference type="PANTHER" id="PTHR30337">
    <property type="entry name" value="COMPONENT OF ATP-DEPENDENT DSDNA EXONUCLEASE"/>
    <property type="match status" value="1"/>
</dbReference>
<dbReference type="InterPro" id="IPR004843">
    <property type="entry name" value="Calcineurin-like_PHP"/>
</dbReference>
<dbReference type="PANTHER" id="PTHR30337:SF0">
    <property type="entry name" value="NUCLEASE SBCCD SUBUNIT D"/>
    <property type="match status" value="1"/>
</dbReference>
<dbReference type="EMBL" id="KF901031">
    <property type="protein sequence ID" value="AIF15549.1"/>
    <property type="molecule type" value="Genomic_DNA"/>
</dbReference>
<dbReference type="Pfam" id="PF00149">
    <property type="entry name" value="Metallophos"/>
    <property type="match status" value="1"/>
</dbReference>
<evidence type="ECO:0000256" key="2">
    <source>
        <dbReference type="ARBA" id="ARBA00022801"/>
    </source>
</evidence>
<feature type="domain" description="Calcineurin-like phosphoesterase" evidence="4">
    <location>
        <begin position="1"/>
        <end position="194"/>
    </location>
</feature>
<reference evidence="5" key="1">
    <citation type="journal article" date="2014" name="Genome Biol. Evol.">
        <title>Pangenome evidence for extensive interdomain horizontal transfer affecting lineage core and shell genes in uncultured planktonic thaumarchaeota and euryarchaeota.</title>
        <authorList>
            <person name="Deschamps P."/>
            <person name="Zivanovic Y."/>
            <person name="Moreira D."/>
            <person name="Rodriguez-Valera F."/>
            <person name="Lopez-Garcia P."/>
        </authorList>
    </citation>
    <scope>NUCLEOTIDE SEQUENCE</scope>
</reference>
<evidence type="ECO:0000313" key="5">
    <source>
        <dbReference type="EMBL" id="AIF15549.1"/>
    </source>
</evidence>
<organism evidence="5">
    <name type="scientific">uncultured marine thaumarchaeote KM3_70_E10</name>
    <dbReference type="NCBI Taxonomy" id="1456254"/>
    <lineage>
        <taxon>Archaea</taxon>
        <taxon>Nitrososphaerota</taxon>
        <taxon>environmental samples</taxon>
    </lineage>
</organism>
<dbReference type="CDD" id="cd00840">
    <property type="entry name" value="MPP_Mre11_N"/>
    <property type="match status" value="1"/>
</dbReference>
<evidence type="ECO:0000259" key="4">
    <source>
        <dbReference type="Pfam" id="PF00149"/>
    </source>
</evidence>
<evidence type="ECO:0000256" key="1">
    <source>
        <dbReference type="ARBA" id="ARBA00022722"/>
    </source>
</evidence>
<keyword evidence="2" id="KW-0378">Hydrolase</keyword>
<dbReference type="InterPro" id="IPR029052">
    <property type="entry name" value="Metallo-depent_PP-like"/>
</dbReference>
<keyword evidence="1" id="KW-0540">Nuclease</keyword>
<evidence type="ECO:0000256" key="3">
    <source>
        <dbReference type="ARBA" id="ARBA00022839"/>
    </source>
</evidence>
<dbReference type="GO" id="GO:0004527">
    <property type="term" value="F:exonuclease activity"/>
    <property type="evidence" value="ECO:0007669"/>
    <property type="project" value="UniProtKB-KW"/>
</dbReference>